<dbReference type="RefSeq" id="WP_310092400.1">
    <property type="nucleotide sequence ID" value="NZ_JAVDTT010000002.1"/>
</dbReference>
<organism evidence="1 2">
    <name type="scientific">Pseudoxanthomonas sacheonensis</name>
    <dbReference type="NCBI Taxonomy" id="443615"/>
    <lineage>
        <taxon>Bacteria</taxon>
        <taxon>Pseudomonadati</taxon>
        <taxon>Pseudomonadota</taxon>
        <taxon>Gammaproteobacteria</taxon>
        <taxon>Lysobacterales</taxon>
        <taxon>Lysobacteraceae</taxon>
        <taxon>Pseudoxanthomonas</taxon>
    </lineage>
</organism>
<name>A0ABU1RRZ0_9GAMM</name>
<sequence length="192" mass="21194">MGFAISWLAVSGKEPQQVLDELGFTRTGESEEFPESPFTCASLQGGWFLVFANSFDSPIVSERALSDLSVGCSVVSCQVEEHVMFSSATCHENGARAWHVEHDAQEDIYHLVSDGNVPPAFNDIYASLKKEQDDSGGADADVDYLHDAPVALAKAITSYRHDEDIQDAKTDPFEVLQQLRPTASAKPWWKVW</sequence>
<accession>A0ABU1RRZ0</accession>
<protein>
    <submittedName>
        <fullName evidence="1">Uncharacterized protein</fullName>
    </submittedName>
</protein>
<keyword evidence="2" id="KW-1185">Reference proteome</keyword>
<reference evidence="1 2" key="1">
    <citation type="submission" date="2023-07" db="EMBL/GenBank/DDBJ databases">
        <title>Sorghum-associated microbial communities from plants grown in Nebraska, USA.</title>
        <authorList>
            <person name="Schachtman D."/>
        </authorList>
    </citation>
    <scope>NUCLEOTIDE SEQUENCE [LARGE SCALE GENOMIC DNA]</scope>
    <source>
        <strain evidence="1 2">BE107</strain>
    </source>
</reference>
<evidence type="ECO:0000313" key="2">
    <source>
        <dbReference type="Proteomes" id="UP001254759"/>
    </source>
</evidence>
<comment type="caution">
    <text evidence="1">The sequence shown here is derived from an EMBL/GenBank/DDBJ whole genome shotgun (WGS) entry which is preliminary data.</text>
</comment>
<gene>
    <name evidence="1" type="ORF">J2W94_001817</name>
</gene>
<proteinExistence type="predicted"/>
<dbReference type="Proteomes" id="UP001254759">
    <property type="component" value="Unassembled WGS sequence"/>
</dbReference>
<dbReference type="EMBL" id="JAVDTT010000002">
    <property type="protein sequence ID" value="MDR6841532.1"/>
    <property type="molecule type" value="Genomic_DNA"/>
</dbReference>
<evidence type="ECO:0000313" key="1">
    <source>
        <dbReference type="EMBL" id="MDR6841532.1"/>
    </source>
</evidence>